<protein>
    <recommendedName>
        <fullName evidence="3">serine C-palmitoyltransferase</fullName>
        <ecNumber evidence="3">2.3.1.50</ecNumber>
    </recommendedName>
</protein>
<dbReference type="PANTHER" id="PTHR13693">
    <property type="entry name" value="CLASS II AMINOTRANSFERASE/8-AMINO-7-OXONONANOATE SYNTHASE"/>
    <property type="match status" value="1"/>
</dbReference>
<dbReference type="AlphaFoldDB" id="A0AAJ6VVB8"/>
<name>A0AAJ6VVB8_9ACAR</name>
<comment type="similarity">
    <text evidence="2 8">Belongs to the class-II pyridoxal-phosphate-dependent aminotransferase family.</text>
</comment>
<dbReference type="GO" id="GO:0017059">
    <property type="term" value="C:serine palmitoyltransferase complex"/>
    <property type="evidence" value="ECO:0007669"/>
    <property type="project" value="TreeGrafter"/>
</dbReference>
<evidence type="ECO:0000256" key="6">
    <source>
        <dbReference type="ARBA" id="ARBA00023315"/>
    </source>
</evidence>
<evidence type="ECO:0000256" key="2">
    <source>
        <dbReference type="ARBA" id="ARBA00008392"/>
    </source>
</evidence>
<dbReference type="InterPro" id="IPR001917">
    <property type="entry name" value="Aminotrans_II_pyridoxalP_BS"/>
</dbReference>
<evidence type="ECO:0000256" key="3">
    <source>
        <dbReference type="ARBA" id="ARBA00013220"/>
    </source>
</evidence>
<evidence type="ECO:0000313" key="12">
    <source>
        <dbReference type="RefSeq" id="XP_003737552.1"/>
    </source>
</evidence>
<comment type="catalytic activity">
    <reaction evidence="7">
        <text>L-serine + hexadecanoyl-CoA + H(+) = 3-oxosphinganine + CO2 + CoA</text>
        <dbReference type="Rhea" id="RHEA:14761"/>
        <dbReference type="ChEBI" id="CHEBI:15378"/>
        <dbReference type="ChEBI" id="CHEBI:16526"/>
        <dbReference type="ChEBI" id="CHEBI:33384"/>
        <dbReference type="ChEBI" id="CHEBI:57287"/>
        <dbReference type="ChEBI" id="CHEBI:57379"/>
        <dbReference type="ChEBI" id="CHEBI:58299"/>
        <dbReference type="EC" id="2.3.1.50"/>
    </reaction>
</comment>
<dbReference type="CTD" id="34910"/>
<evidence type="ECO:0000256" key="7">
    <source>
        <dbReference type="ARBA" id="ARBA00048528"/>
    </source>
</evidence>
<evidence type="ECO:0000256" key="4">
    <source>
        <dbReference type="ARBA" id="ARBA00022679"/>
    </source>
</evidence>
<dbReference type="RefSeq" id="XP_003737552.1">
    <property type="nucleotide sequence ID" value="XM_003737504.2"/>
</dbReference>
<dbReference type="GO" id="GO:0016020">
    <property type="term" value="C:membrane"/>
    <property type="evidence" value="ECO:0007669"/>
    <property type="project" value="GOC"/>
</dbReference>
<evidence type="ECO:0000259" key="10">
    <source>
        <dbReference type="Pfam" id="PF00155"/>
    </source>
</evidence>
<evidence type="ECO:0000313" key="11">
    <source>
        <dbReference type="Proteomes" id="UP000694867"/>
    </source>
</evidence>
<dbReference type="KEGG" id="goe:100908106"/>
<keyword evidence="6" id="KW-0012">Acyltransferase</keyword>
<dbReference type="CDD" id="cd06454">
    <property type="entry name" value="KBL_like"/>
    <property type="match status" value="1"/>
</dbReference>
<keyword evidence="4" id="KW-0808">Transferase</keyword>
<dbReference type="InterPro" id="IPR015424">
    <property type="entry name" value="PyrdxlP-dep_Trfase"/>
</dbReference>
<keyword evidence="9" id="KW-0812">Transmembrane</keyword>
<dbReference type="InterPro" id="IPR015422">
    <property type="entry name" value="PyrdxlP-dep_Trfase_small"/>
</dbReference>
<dbReference type="GO" id="GO:0030170">
    <property type="term" value="F:pyridoxal phosphate binding"/>
    <property type="evidence" value="ECO:0007669"/>
    <property type="project" value="InterPro"/>
</dbReference>
<dbReference type="InterPro" id="IPR050087">
    <property type="entry name" value="AON_synthase_class-II"/>
</dbReference>
<feature type="domain" description="Aminotransferase class I/classII large" evidence="10">
    <location>
        <begin position="154"/>
        <end position="508"/>
    </location>
</feature>
<feature type="transmembrane region" description="Helical" evidence="9">
    <location>
        <begin position="55"/>
        <end position="74"/>
    </location>
</feature>
<sequence>MGRKATDERIILDSSIQYQQQRQSEKNGFDELSRGDLKYLREGHFPEDDFEPIPWLMYYATIFSYFVLYVFGTLRDVTRRLGLEKVRSQIEEHRKGYPALYKSFDAFYTRNIYRPIRDCWNLPLLSVPGATITLRDRTSDNYNWTFRYLPTKTTYVNLGSYNYLGFAENEGDCADQVEKCLESNGYSLCSSRHELGTHAEHREVESILASFLGVDEAIVIGMGFATNSTNIPTLVGPGCLIISDELNHASLCLGCKLSGAVTRKFKHNDMRHLEKVLERAVCYGQPKTQEPWKKILIIVEGIYSMEGTIIDLPRVIALKKKYKAYLYLDEAHSIGALGPNGRGVVDYYGADPNDVDLLMGTFTKSFGAAGGYIAGKRSLVNYIRATSFSFAYAASMAPPVARQIIASCRQIMSTSEGEQRLKTLARNTRYFRKRLKQMGFIIYGNDDSPVVPLMLYLPSKIAAFVRDLMDEKIATVGVGYPATPLTESRVRFCLSAAHTREMLDMTLECIDKVGDRLHLKQSVRNRNTSEEILY</sequence>
<keyword evidence="9" id="KW-0472">Membrane</keyword>
<reference evidence="12" key="1">
    <citation type="submission" date="2025-08" db="UniProtKB">
        <authorList>
            <consortium name="RefSeq"/>
        </authorList>
    </citation>
    <scope>IDENTIFICATION</scope>
</reference>
<keyword evidence="11" id="KW-1185">Reference proteome</keyword>
<dbReference type="PANTHER" id="PTHR13693:SF3">
    <property type="entry name" value="LD36009P"/>
    <property type="match status" value="1"/>
</dbReference>
<dbReference type="Pfam" id="PF00155">
    <property type="entry name" value="Aminotran_1_2"/>
    <property type="match status" value="1"/>
</dbReference>
<accession>A0AAJ6VVB8</accession>
<evidence type="ECO:0000256" key="1">
    <source>
        <dbReference type="ARBA" id="ARBA00001933"/>
    </source>
</evidence>
<dbReference type="Gene3D" id="3.40.640.10">
    <property type="entry name" value="Type I PLP-dependent aspartate aminotransferase-like (Major domain)"/>
    <property type="match status" value="1"/>
</dbReference>
<keyword evidence="5 8" id="KW-0663">Pyridoxal phosphate</keyword>
<evidence type="ECO:0000256" key="9">
    <source>
        <dbReference type="SAM" id="Phobius"/>
    </source>
</evidence>
<dbReference type="Gene3D" id="3.90.1150.10">
    <property type="entry name" value="Aspartate Aminotransferase, domain 1"/>
    <property type="match status" value="1"/>
</dbReference>
<keyword evidence="9" id="KW-1133">Transmembrane helix</keyword>
<dbReference type="GO" id="GO:0046513">
    <property type="term" value="P:ceramide biosynthetic process"/>
    <property type="evidence" value="ECO:0007669"/>
    <property type="project" value="TreeGrafter"/>
</dbReference>
<proteinExistence type="inferred from homology"/>
<dbReference type="Proteomes" id="UP000694867">
    <property type="component" value="Unplaced"/>
</dbReference>
<comment type="cofactor">
    <cofactor evidence="1 8">
        <name>pyridoxal 5'-phosphate</name>
        <dbReference type="ChEBI" id="CHEBI:597326"/>
    </cofactor>
</comment>
<evidence type="ECO:0000256" key="5">
    <source>
        <dbReference type="ARBA" id="ARBA00022898"/>
    </source>
</evidence>
<dbReference type="InterPro" id="IPR015421">
    <property type="entry name" value="PyrdxlP-dep_Trfase_major"/>
</dbReference>
<dbReference type="GeneID" id="100908106"/>
<dbReference type="InterPro" id="IPR004839">
    <property type="entry name" value="Aminotransferase_I/II_large"/>
</dbReference>
<dbReference type="GO" id="GO:0046512">
    <property type="term" value="P:sphingosine biosynthetic process"/>
    <property type="evidence" value="ECO:0007669"/>
    <property type="project" value="TreeGrafter"/>
</dbReference>
<dbReference type="FunFam" id="3.90.1150.10:FF:000004">
    <property type="entry name" value="2-amino-3-ketobutyrate coenzyme A ligase"/>
    <property type="match status" value="1"/>
</dbReference>
<dbReference type="GO" id="GO:0004758">
    <property type="term" value="F:serine C-palmitoyltransferase activity"/>
    <property type="evidence" value="ECO:0007669"/>
    <property type="project" value="UniProtKB-EC"/>
</dbReference>
<organism evidence="11 12">
    <name type="scientific">Galendromus occidentalis</name>
    <name type="common">western predatory mite</name>
    <dbReference type="NCBI Taxonomy" id="34638"/>
    <lineage>
        <taxon>Eukaryota</taxon>
        <taxon>Metazoa</taxon>
        <taxon>Ecdysozoa</taxon>
        <taxon>Arthropoda</taxon>
        <taxon>Chelicerata</taxon>
        <taxon>Arachnida</taxon>
        <taxon>Acari</taxon>
        <taxon>Parasitiformes</taxon>
        <taxon>Mesostigmata</taxon>
        <taxon>Gamasina</taxon>
        <taxon>Phytoseioidea</taxon>
        <taxon>Phytoseiidae</taxon>
        <taxon>Typhlodrominae</taxon>
        <taxon>Galendromus</taxon>
    </lineage>
</organism>
<gene>
    <name evidence="12" type="primary">LOC100908106</name>
</gene>
<dbReference type="SUPFAM" id="SSF53383">
    <property type="entry name" value="PLP-dependent transferases"/>
    <property type="match status" value="1"/>
</dbReference>
<dbReference type="PROSITE" id="PS00599">
    <property type="entry name" value="AA_TRANSFER_CLASS_2"/>
    <property type="match status" value="1"/>
</dbReference>
<dbReference type="EC" id="2.3.1.50" evidence="3"/>
<evidence type="ECO:0000256" key="8">
    <source>
        <dbReference type="RuleBase" id="RU003693"/>
    </source>
</evidence>